<dbReference type="PANTHER" id="PTHR41771:SF1">
    <property type="entry name" value="MEMBRANE PROTEIN"/>
    <property type="match status" value="1"/>
</dbReference>
<keyword evidence="1" id="KW-1133">Transmembrane helix</keyword>
<feature type="transmembrane region" description="Helical" evidence="1">
    <location>
        <begin position="152"/>
        <end position="173"/>
    </location>
</feature>
<feature type="transmembrane region" description="Helical" evidence="1">
    <location>
        <begin position="205"/>
        <end position="226"/>
    </location>
</feature>
<feature type="transmembrane region" description="Helical" evidence="1">
    <location>
        <begin position="353"/>
        <end position="374"/>
    </location>
</feature>
<reference evidence="2 3" key="1">
    <citation type="submission" date="2015-09" db="EMBL/GenBank/DDBJ databases">
        <authorList>
            <consortium name="Pathogen Informatics"/>
        </authorList>
    </citation>
    <scope>NUCLEOTIDE SEQUENCE [LARGE SCALE GENOMIC DNA]</scope>
    <source>
        <strain evidence="2 3">2789STDY5834966</strain>
    </source>
</reference>
<dbReference type="Pfam" id="PF07907">
    <property type="entry name" value="YibE_F"/>
    <property type="match status" value="1"/>
</dbReference>
<dbReference type="Proteomes" id="UP000095390">
    <property type="component" value="Unassembled WGS sequence"/>
</dbReference>
<keyword evidence="1" id="KW-0472">Membrane</keyword>
<evidence type="ECO:0000313" key="3">
    <source>
        <dbReference type="Proteomes" id="UP000095390"/>
    </source>
</evidence>
<accession>A0A173TXU8</accession>
<gene>
    <name evidence="2" type="ORF">ERS852578_01931</name>
</gene>
<evidence type="ECO:0000256" key="1">
    <source>
        <dbReference type="SAM" id="Phobius"/>
    </source>
</evidence>
<dbReference type="EMBL" id="CYYC01000023">
    <property type="protein sequence ID" value="CUN06038.1"/>
    <property type="molecule type" value="Genomic_DNA"/>
</dbReference>
<feature type="transmembrane region" description="Helical" evidence="1">
    <location>
        <begin position="180"/>
        <end position="199"/>
    </location>
</feature>
<dbReference type="RefSeq" id="WP_172678859.1">
    <property type="nucleotide sequence ID" value="NZ_CYYC01000023.1"/>
</dbReference>
<proteinExistence type="predicted"/>
<dbReference type="AlphaFoldDB" id="A0A173TXU8"/>
<feature type="transmembrane region" description="Helical" evidence="1">
    <location>
        <begin position="130"/>
        <end position="146"/>
    </location>
</feature>
<feature type="transmembrane region" description="Helical" evidence="1">
    <location>
        <begin position="315"/>
        <end position="333"/>
    </location>
</feature>
<feature type="transmembrane region" description="Helical" evidence="1">
    <location>
        <begin position="13"/>
        <end position="31"/>
    </location>
</feature>
<protein>
    <submittedName>
        <fullName evidence="2">YibE/F-like protein</fullName>
    </submittedName>
</protein>
<dbReference type="InterPro" id="IPR012507">
    <property type="entry name" value="YibE_F"/>
</dbReference>
<evidence type="ECO:0000313" key="2">
    <source>
        <dbReference type="EMBL" id="CUN06038.1"/>
    </source>
</evidence>
<keyword evidence="1" id="KW-0812">Transmembrane</keyword>
<name>A0A173TXU8_9FIRM</name>
<sequence>MSEELKKTDIKKIAVRGCLIVAGILFLIFLCRYNQIKKESLYDTEGRTFAKATVMNVLQDNETKDGIYIGRQLVKLKITSGKWKGKTMEADSSSAYLYGAHCKKGSKVIALVSEANGSFSASVYSVDREMQVYLIIAIFLLTLIIIGGKQGLASVIGLAFTAICILFLFLPMIYKGHSPILSAVLVVALTTIVTMYLVGGVSGKTAVAIIGTISGVLISALFAFLFCKMTDISGYNVSSIESLIYVRDQTGIDVGQLLFAGILIASLGAVMDVAMSISSTIEEISNQNPELGVKGLFFSGMRVGKDMMGTMSNTLILAFAGGSINTLVFIYAYNYEYLQMINMFDIGIEIIQGVASSMGVILTVPICSLLAACVQGKIEFPSPAKAQPPKRV</sequence>
<organism evidence="2 3">
    <name type="scientific">Anaerobutyricum hallii</name>
    <dbReference type="NCBI Taxonomy" id="39488"/>
    <lineage>
        <taxon>Bacteria</taxon>
        <taxon>Bacillati</taxon>
        <taxon>Bacillota</taxon>
        <taxon>Clostridia</taxon>
        <taxon>Lachnospirales</taxon>
        <taxon>Lachnospiraceae</taxon>
        <taxon>Anaerobutyricum</taxon>
    </lineage>
</organism>
<dbReference type="PANTHER" id="PTHR41771">
    <property type="entry name" value="MEMBRANE PROTEIN-RELATED"/>
    <property type="match status" value="1"/>
</dbReference>